<evidence type="ECO:0008006" key="3">
    <source>
        <dbReference type="Google" id="ProtNLM"/>
    </source>
</evidence>
<proteinExistence type="predicted"/>
<keyword evidence="2" id="KW-1185">Reference proteome</keyword>
<accession>A0A9W9WUL4</accession>
<reference evidence="1" key="1">
    <citation type="submission" date="2022-12" db="EMBL/GenBank/DDBJ databases">
        <authorList>
            <person name="Petersen C."/>
        </authorList>
    </citation>
    <scope>NUCLEOTIDE SEQUENCE</scope>
    <source>
        <strain evidence="1">IBT 30728</strain>
    </source>
</reference>
<comment type="caution">
    <text evidence="1">The sequence shown here is derived from an EMBL/GenBank/DDBJ whole genome shotgun (WGS) entry which is preliminary data.</text>
</comment>
<organism evidence="1 2">
    <name type="scientific">Penicillium diatomitis</name>
    <dbReference type="NCBI Taxonomy" id="2819901"/>
    <lineage>
        <taxon>Eukaryota</taxon>
        <taxon>Fungi</taxon>
        <taxon>Dikarya</taxon>
        <taxon>Ascomycota</taxon>
        <taxon>Pezizomycotina</taxon>
        <taxon>Eurotiomycetes</taxon>
        <taxon>Eurotiomycetidae</taxon>
        <taxon>Eurotiales</taxon>
        <taxon>Aspergillaceae</taxon>
        <taxon>Penicillium</taxon>
    </lineage>
</organism>
<dbReference type="AlphaFoldDB" id="A0A9W9WUL4"/>
<dbReference type="GeneID" id="81628303"/>
<dbReference type="RefSeq" id="XP_056787145.1">
    <property type="nucleotide sequence ID" value="XM_056938053.1"/>
</dbReference>
<protein>
    <recommendedName>
        <fullName evidence="3">DUF4219 domain-containing protein</fullName>
    </recommendedName>
</protein>
<sequence length="232" mass="26818">MGEFQDAVPKLKGVSNFRNWQTSLEHYLNYRNPGMWAVMTGAHVPETNNPLPTPGEEEVRLHISAEHDITPEDVTSSQIREWLQVNILQKNEEFATWHKLNAGCLFYLSASLAESIKACIRKFKVASEAYEEICSFWKLESSLAFPERYRKWVTCHYRQGGKARVFVHKWKKCLQEVQEVSPDLLPPAWQYGQFLQAIRSHPEAELLVTHHKPDLESPRILQDVISKFLSLG</sequence>
<evidence type="ECO:0000313" key="1">
    <source>
        <dbReference type="EMBL" id="KAJ5475387.1"/>
    </source>
</evidence>
<name>A0A9W9WUL4_9EURO</name>
<dbReference type="Proteomes" id="UP001148312">
    <property type="component" value="Unassembled WGS sequence"/>
</dbReference>
<gene>
    <name evidence="1" type="ORF">N7539_008453</name>
</gene>
<reference evidence="1" key="2">
    <citation type="journal article" date="2023" name="IMA Fungus">
        <title>Comparative genomic study of the Penicillium genus elucidates a diverse pangenome and 15 lateral gene transfer events.</title>
        <authorList>
            <person name="Petersen C."/>
            <person name="Sorensen T."/>
            <person name="Nielsen M.R."/>
            <person name="Sondergaard T.E."/>
            <person name="Sorensen J.L."/>
            <person name="Fitzpatrick D.A."/>
            <person name="Frisvad J.C."/>
            <person name="Nielsen K.L."/>
        </authorList>
    </citation>
    <scope>NUCLEOTIDE SEQUENCE</scope>
    <source>
        <strain evidence="1">IBT 30728</strain>
    </source>
</reference>
<dbReference type="EMBL" id="JAPWDQ010000012">
    <property type="protein sequence ID" value="KAJ5475387.1"/>
    <property type="molecule type" value="Genomic_DNA"/>
</dbReference>
<evidence type="ECO:0000313" key="2">
    <source>
        <dbReference type="Proteomes" id="UP001148312"/>
    </source>
</evidence>